<evidence type="ECO:0000256" key="5">
    <source>
        <dbReference type="PIRSR" id="PIRSR601548-10"/>
    </source>
</evidence>
<dbReference type="SUPFAM" id="SSF55486">
    <property type="entry name" value="Metalloproteases ('zincins'), catalytic domain"/>
    <property type="match status" value="1"/>
</dbReference>
<feature type="disulfide bond" evidence="7">
    <location>
        <begin position="209"/>
        <end position="216"/>
    </location>
</feature>
<comment type="caution">
    <text evidence="10">Lacks conserved residue(s) required for the propagation of feature annotation.</text>
</comment>
<evidence type="ECO:0000256" key="4">
    <source>
        <dbReference type="ARBA" id="ARBA00023180"/>
    </source>
</evidence>
<keyword evidence="11" id="KW-0482">Metalloprotease</keyword>
<proteinExistence type="inferred from homology"/>
<evidence type="ECO:0000256" key="1">
    <source>
        <dbReference type="ARBA" id="ARBA00008139"/>
    </source>
</evidence>
<dbReference type="Pfam" id="PF01401">
    <property type="entry name" value="Peptidase_M2"/>
    <property type="match status" value="1"/>
</dbReference>
<evidence type="ECO:0000256" key="7">
    <source>
        <dbReference type="PIRSR" id="PIRSR601548-4"/>
    </source>
</evidence>
<keyword evidence="11" id="KW-0121">Carboxypeptidase</keyword>
<feature type="glycosylation site" description="N-linked (GlcNAc...) asparagine; partial" evidence="5">
    <location>
        <position position="397"/>
    </location>
</feature>
<evidence type="ECO:0000256" key="2">
    <source>
        <dbReference type="ARBA" id="ARBA00022729"/>
    </source>
</evidence>
<reference evidence="14 15" key="1">
    <citation type="journal article" date="2019" name="Commun. Biol.">
        <title>The bagworm genome reveals a unique fibroin gene that provides high tensile strength.</title>
        <authorList>
            <person name="Kono N."/>
            <person name="Nakamura H."/>
            <person name="Ohtoshi R."/>
            <person name="Tomita M."/>
            <person name="Numata K."/>
            <person name="Arakawa K."/>
        </authorList>
    </citation>
    <scope>NUCLEOTIDE SEQUENCE [LARGE SCALE GENOMIC DNA]</scope>
</reference>
<comment type="caution">
    <text evidence="14">The sequence shown here is derived from an EMBL/GenBank/DDBJ whole genome shotgun (WGS) entry which is preliminary data.</text>
</comment>
<dbReference type="GO" id="GO:0046872">
    <property type="term" value="F:metal ion binding"/>
    <property type="evidence" value="ECO:0007669"/>
    <property type="project" value="UniProtKB-KW"/>
</dbReference>
<keyword evidence="3 7" id="KW-1015">Disulfide bond</keyword>
<dbReference type="EC" id="3.4.-.-" evidence="11"/>
<dbReference type="GO" id="GO:0005886">
    <property type="term" value="C:plasma membrane"/>
    <property type="evidence" value="ECO:0007669"/>
    <property type="project" value="TreeGrafter"/>
</dbReference>
<keyword evidence="4 5" id="KW-0325">Glycoprotein</keyword>
<feature type="disulfide bond" evidence="7 10">
    <location>
        <begin position="406"/>
        <end position="424"/>
    </location>
</feature>
<dbReference type="AlphaFoldDB" id="A0A4C1T3S6"/>
<dbReference type="EMBL" id="BGZK01000029">
    <property type="protein sequence ID" value="GBP08098.1"/>
    <property type="molecule type" value="Genomic_DNA"/>
</dbReference>
<evidence type="ECO:0000256" key="11">
    <source>
        <dbReference type="RuleBase" id="RU361144"/>
    </source>
</evidence>
<keyword evidence="11" id="KW-0645">Protease</keyword>
<dbReference type="GO" id="GO:0006508">
    <property type="term" value="P:proteolysis"/>
    <property type="evidence" value="ECO:0007669"/>
    <property type="project" value="UniProtKB-KW"/>
</dbReference>
<keyword evidence="15" id="KW-1185">Reference proteome</keyword>
<sequence>MNMIRHTLVQFPLNPTPEVPHDDKNFEHKRETEMKIEPNSDDSEQKGNSSDEEGKDLVYLEEALKNVLNSSTVIMKEEEILKQFQMRLLELENENNKTLENFFNAMDQLSTDVCINSREALWSYVNDADNVGKKKYMLNIVKEDEEIKRKYWQILKERYKSDIDNATDPRLQRRIYRIHNRDTNAQIPDSEERSEINEMQSIWALAMVCPYNVSTCNADNTNLTIKDLTSVFETSNDTDELAYYWKSYRDATGRKIRPLFEKYVIRMNNFANSEGFHDMSEMWFFAFEDDNFVTTVQTLWNDVKPLYNVLHDYVRTKLKIFYEELYKRDEKSVPAHLLGTMWAQEWQAIYSKVVPYPEHHLSRLISNDTVKPKYLLDIVDEFHRSLGFESARGSYENIDESSDSNCLPSSHDMCDGINYRIRWCDDKVADVNVGLSRAARLLGHIQYFKHYRNLSLIFRDAPNPAKIKNQLLGLRFSSPEEVLEEYEKYVSELTNPLYLKSLNNFEVDTSVEANVNYLLWVALEKIPLMAYAKVLDEWRWDIFNAESEVGANEKWNEHWWELRERETGITAPLPRNESDLDPASKYQVVSHIQYITNNNEEKKRERKRKNDDVIDDIKRKNNGTW</sequence>
<feature type="glycosylation site" description="N-linked (GlcNAc...) asparagine" evidence="8">
    <location>
        <position position="165"/>
    </location>
</feature>
<keyword evidence="12" id="KW-0175">Coiled coil</keyword>
<evidence type="ECO:0000256" key="12">
    <source>
        <dbReference type="SAM" id="Coils"/>
    </source>
</evidence>
<keyword evidence="6 11" id="KW-0479">Metal-binding</keyword>
<keyword evidence="6 11" id="KW-0862">Zinc</keyword>
<dbReference type="PROSITE" id="PS52011">
    <property type="entry name" value="PEPTIDASE_M2"/>
    <property type="match status" value="1"/>
</dbReference>
<dbReference type="Proteomes" id="UP000299102">
    <property type="component" value="Unassembled WGS sequence"/>
</dbReference>
<evidence type="ECO:0000256" key="6">
    <source>
        <dbReference type="PIRSR" id="PIRSR601548-3"/>
    </source>
</evidence>
<dbReference type="GO" id="GO:0004180">
    <property type="term" value="F:carboxypeptidase activity"/>
    <property type="evidence" value="ECO:0007669"/>
    <property type="project" value="UniProtKB-KW"/>
</dbReference>
<evidence type="ECO:0000256" key="3">
    <source>
        <dbReference type="ARBA" id="ARBA00023157"/>
    </source>
</evidence>
<protein>
    <recommendedName>
        <fullName evidence="11">Angiotensin-converting enzyme</fullName>
        <ecNumber evidence="11">3.4.-.-</ecNumber>
    </recommendedName>
</protein>
<keyword evidence="2" id="KW-0732">Signal</keyword>
<evidence type="ECO:0000256" key="13">
    <source>
        <dbReference type="SAM" id="MobiDB-lite"/>
    </source>
</evidence>
<organism evidence="14 15">
    <name type="scientific">Eumeta variegata</name>
    <name type="common">Bagworm moth</name>
    <name type="synonym">Eumeta japonica</name>
    <dbReference type="NCBI Taxonomy" id="151549"/>
    <lineage>
        <taxon>Eukaryota</taxon>
        <taxon>Metazoa</taxon>
        <taxon>Ecdysozoa</taxon>
        <taxon>Arthropoda</taxon>
        <taxon>Hexapoda</taxon>
        <taxon>Insecta</taxon>
        <taxon>Pterygota</taxon>
        <taxon>Neoptera</taxon>
        <taxon>Endopterygota</taxon>
        <taxon>Lepidoptera</taxon>
        <taxon>Glossata</taxon>
        <taxon>Ditrysia</taxon>
        <taxon>Tineoidea</taxon>
        <taxon>Psychidae</taxon>
        <taxon>Oiketicinae</taxon>
        <taxon>Eumeta</taxon>
    </lineage>
</organism>
<gene>
    <name evidence="14" type="primary">Ace</name>
    <name evidence="14" type="ORF">EVAR_2900_1</name>
</gene>
<dbReference type="GO" id="GO:0008241">
    <property type="term" value="F:peptidyl-dipeptidase activity"/>
    <property type="evidence" value="ECO:0007669"/>
    <property type="project" value="InterPro"/>
</dbReference>
<accession>A0A4C1T3S6</accession>
<dbReference type="PRINTS" id="PR00791">
    <property type="entry name" value="PEPDIPTASEA"/>
</dbReference>
<name>A0A4C1T3S6_EUMVA</name>
<dbReference type="OrthoDB" id="10029630at2759"/>
<evidence type="ECO:0000313" key="15">
    <source>
        <dbReference type="Proteomes" id="UP000299102"/>
    </source>
</evidence>
<evidence type="ECO:0000256" key="9">
    <source>
        <dbReference type="PIRSR" id="PIRSR601548-8"/>
    </source>
</evidence>
<dbReference type="GO" id="GO:0008237">
    <property type="term" value="F:metallopeptidase activity"/>
    <property type="evidence" value="ECO:0007669"/>
    <property type="project" value="UniProtKB-KW"/>
</dbReference>
<dbReference type="STRING" id="151549.A0A4C1T3S6"/>
<keyword evidence="11" id="KW-0378">Hydrolase</keyword>
<evidence type="ECO:0000256" key="8">
    <source>
        <dbReference type="PIRSR" id="PIRSR601548-5"/>
    </source>
</evidence>
<dbReference type="PANTHER" id="PTHR10514:SF27">
    <property type="entry name" value="ANGIOTENSIN-CONVERTING ENZYME"/>
    <property type="match status" value="1"/>
</dbReference>
<feature type="binding site" evidence="6">
    <location>
        <position position="444"/>
    </location>
    <ligand>
        <name>Zn(2+)</name>
        <dbReference type="ChEBI" id="CHEBI:29105"/>
        <label>1</label>
        <note>catalytic</note>
    </ligand>
</feature>
<evidence type="ECO:0000256" key="10">
    <source>
        <dbReference type="PROSITE-ProRule" id="PRU01355"/>
    </source>
</evidence>
<feature type="region of interest" description="Disordered" evidence="13">
    <location>
        <begin position="1"/>
        <end position="53"/>
    </location>
</feature>
<dbReference type="CDD" id="cd06461">
    <property type="entry name" value="M2_ACE"/>
    <property type="match status" value="1"/>
</dbReference>
<evidence type="ECO:0000313" key="14">
    <source>
        <dbReference type="EMBL" id="GBP08098.1"/>
    </source>
</evidence>
<comment type="cofactor">
    <cofactor evidence="11">
        <name>Zn(2+)</name>
        <dbReference type="ChEBI" id="CHEBI:29105"/>
    </cofactor>
    <text evidence="11">Binds 1 zinc ion per subunit.</text>
</comment>
<dbReference type="PANTHER" id="PTHR10514">
    <property type="entry name" value="ANGIOTENSIN-CONVERTING ENZYME"/>
    <property type="match status" value="1"/>
</dbReference>
<feature type="coiled-coil region" evidence="12">
    <location>
        <begin position="74"/>
        <end position="101"/>
    </location>
</feature>
<feature type="binding site" evidence="9">
    <location>
        <position position="444"/>
    </location>
    <ligand>
        <name>Zn(2+)</name>
        <dbReference type="ChEBI" id="CHEBI:29105"/>
        <label>2</label>
        <note>catalytic</note>
    </ligand>
</feature>
<comment type="similarity">
    <text evidence="1 10 11">Belongs to the peptidase M2 family.</text>
</comment>
<feature type="compositionally biased region" description="Basic and acidic residues" evidence="13">
    <location>
        <begin position="19"/>
        <end position="38"/>
    </location>
</feature>
<dbReference type="InterPro" id="IPR001548">
    <property type="entry name" value="Peptidase_M2"/>
</dbReference>
<feature type="glycosylation site" description="N-linked (GlcNAc...) (complex) asparagine" evidence="5">
    <location>
        <position position="165"/>
    </location>
</feature>